<evidence type="ECO:0008006" key="9">
    <source>
        <dbReference type="Google" id="ProtNLM"/>
    </source>
</evidence>
<dbReference type="AlphaFoldDB" id="A0A432XSZ3"/>
<keyword evidence="8" id="KW-1185">Reference proteome</keyword>
<keyword evidence="4 6" id="KW-1133">Transmembrane helix</keyword>
<feature type="transmembrane region" description="Helical" evidence="6">
    <location>
        <begin position="44"/>
        <end position="65"/>
    </location>
</feature>
<feature type="transmembrane region" description="Helical" evidence="6">
    <location>
        <begin position="239"/>
        <end position="266"/>
    </location>
</feature>
<evidence type="ECO:0000256" key="5">
    <source>
        <dbReference type="ARBA" id="ARBA00023136"/>
    </source>
</evidence>
<dbReference type="OrthoDB" id="9771451at2"/>
<evidence type="ECO:0000256" key="3">
    <source>
        <dbReference type="ARBA" id="ARBA00022692"/>
    </source>
</evidence>
<sequence length="449" mass="49045">MSNALASETVDKVTALHVIASTAIWMCWSVLVVLLYALDLGFTIAELFGLLALTGFSAAAFQLLWFGLGERALQPQFIRTTTPLLLLPALGFIYCFSTANYSLFYLQVLAVGCGLGGAQLYVRRYQHFVANQTMGWDLAVTASIGGIGIVLAQIGTPLIALWRGPFPTSAAPAETSISIGTLLGSVRPEQSIWLSNLGWFTALVVVTLLIMNWRRRPQAQRWRSEKSTRRHLLRNPHTWFMTLLYCMAFGSFIGFALAFPLILQFLFGLSREWQAGELVSVMSNDYAPQALTYAWLGPLIGVVSRPLGGWLADQYGGARVTMVCALMLALTSLVASVLTDKAYHSGAPEQYFLPFLLTFFVLFAVSALASSAIYRSASVLFPANQLGIALRWLAACATAGAGYIPLMWGVQSYTATPAMALVAFALFYAFCAAVVAVVYLRRHSVYFNP</sequence>
<keyword evidence="5 6" id="KW-0472">Membrane</keyword>
<evidence type="ECO:0000256" key="1">
    <source>
        <dbReference type="ARBA" id="ARBA00004141"/>
    </source>
</evidence>
<evidence type="ECO:0000256" key="2">
    <source>
        <dbReference type="ARBA" id="ARBA00008432"/>
    </source>
</evidence>
<proteinExistence type="inferred from homology"/>
<evidence type="ECO:0000313" key="8">
    <source>
        <dbReference type="Proteomes" id="UP000287198"/>
    </source>
</evidence>
<evidence type="ECO:0000256" key="6">
    <source>
        <dbReference type="SAM" id="Phobius"/>
    </source>
</evidence>
<dbReference type="SUPFAM" id="SSF103473">
    <property type="entry name" value="MFS general substrate transporter"/>
    <property type="match status" value="1"/>
</dbReference>
<evidence type="ECO:0000313" key="7">
    <source>
        <dbReference type="EMBL" id="RUO51848.1"/>
    </source>
</evidence>
<dbReference type="PANTHER" id="PTHR23515">
    <property type="entry name" value="HIGH-AFFINITY NITRATE TRANSPORTER 2.3"/>
    <property type="match status" value="1"/>
</dbReference>
<comment type="similarity">
    <text evidence="2">Belongs to the major facilitator superfamily. Nitrate/nitrite porter (TC 2.A.1.8) family.</text>
</comment>
<reference evidence="8" key="1">
    <citation type="journal article" date="2018" name="Front. Microbiol.">
        <title>Genome-Based Analysis Reveals the Taxonomy and Diversity of the Family Idiomarinaceae.</title>
        <authorList>
            <person name="Liu Y."/>
            <person name="Lai Q."/>
            <person name="Shao Z."/>
        </authorList>
    </citation>
    <scope>NUCLEOTIDE SEQUENCE [LARGE SCALE GENOMIC DNA]</scope>
    <source>
        <strain evidence="8">BH195</strain>
    </source>
</reference>
<comment type="caution">
    <text evidence="7">The sequence shown here is derived from an EMBL/GenBank/DDBJ whole genome shotgun (WGS) entry which is preliminary data.</text>
</comment>
<protein>
    <recommendedName>
        <fullName evidence="9">MFS transporter</fullName>
    </recommendedName>
</protein>
<dbReference type="Pfam" id="PF07690">
    <property type="entry name" value="MFS_1"/>
    <property type="match status" value="1"/>
</dbReference>
<dbReference type="Proteomes" id="UP000287198">
    <property type="component" value="Unassembled WGS sequence"/>
</dbReference>
<dbReference type="Gene3D" id="1.20.1250.20">
    <property type="entry name" value="MFS general substrate transporter like domains"/>
    <property type="match status" value="1"/>
</dbReference>
<feature type="transmembrane region" description="Helical" evidence="6">
    <location>
        <begin position="286"/>
        <end position="308"/>
    </location>
</feature>
<dbReference type="EMBL" id="PIPW01000003">
    <property type="protein sequence ID" value="RUO51848.1"/>
    <property type="molecule type" value="Genomic_DNA"/>
</dbReference>
<feature type="transmembrane region" description="Helical" evidence="6">
    <location>
        <begin position="320"/>
        <end position="339"/>
    </location>
</feature>
<gene>
    <name evidence="7" type="ORF">CWI69_09345</name>
</gene>
<comment type="subcellular location">
    <subcellularLocation>
        <location evidence="1">Membrane</location>
        <topology evidence="1">Multi-pass membrane protein</topology>
    </subcellularLocation>
</comment>
<accession>A0A432XSZ3</accession>
<dbReference type="RefSeq" id="WP_126763950.1">
    <property type="nucleotide sequence ID" value="NZ_JBHLTZ010000010.1"/>
</dbReference>
<evidence type="ECO:0000256" key="4">
    <source>
        <dbReference type="ARBA" id="ARBA00022989"/>
    </source>
</evidence>
<organism evidence="7 8">
    <name type="scientific">Pseudidiomarina halophila</name>
    <dbReference type="NCBI Taxonomy" id="1449799"/>
    <lineage>
        <taxon>Bacteria</taxon>
        <taxon>Pseudomonadati</taxon>
        <taxon>Pseudomonadota</taxon>
        <taxon>Gammaproteobacteria</taxon>
        <taxon>Alteromonadales</taxon>
        <taxon>Idiomarinaceae</taxon>
        <taxon>Pseudidiomarina</taxon>
    </lineage>
</organism>
<feature type="transmembrane region" description="Helical" evidence="6">
    <location>
        <begin position="103"/>
        <end position="122"/>
    </location>
</feature>
<feature type="transmembrane region" description="Helical" evidence="6">
    <location>
        <begin position="192"/>
        <end position="213"/>
    </location>
</feature>
<dbReference type="InterPro" id="IPR044772">
    <property type="entry name" value="NO3_transporter"/>
</dbReference>
<keyword evidence="3 6" id="KW-0812">Transmembrane</keyword>
<feature type="transmembrane region" description="Helical" evidence="6">
    <location>
        <begin position="351"/>
        <end position="374"/>
    </location>
</feature>
<name>A0A432XSZ3_9GAMM</name>
<dbReference type="InterPro" id="IPR011701">
    <property type="entry name" value="MFS"/>
</dbReference>
<feature type="transmembrane region" description="Helical" evidence="6">
    <location>
        <begin position="418"/>
        <end position="440"/>
    </location>
</feature>
<dbReference type="GO" id="GO:0016020">
    <property type="term" value="C:membrane"/>
    <property type="evidence" value="ECO:0007669"/>
    <property type="project" value="UniProtKB-SubCell"/>
</dbReference>
<dbReference type="InterPro" id="IPR036259">
    <property type="entry name" value="MFS_trans_sf"/>
</dbReference>
<dbReference type="GO" id="GO:0015112">
    <property type="term" value="F:nitrate transmembrane transporter activity"/>
    <property type="evidence" value="ECO:0007669"/>
    <property type="project" value="InterPro"/>
</dbReference>
<feature type="transmembrane region" description="Helical" evidence="6">
    <location>
        <begin position="386"/>
        <end position="406"/>
    </location>
</feature>
<feature type="transmembrane region" description="Helical" evidence="6">
    <location>
        <begin position="15"/>
        <end position="38"/>
    </location>
</feature>
<feature type="transmembrane region" description="Helical" evidence="6">
    <location>
        <begin position="134"/>
        <end position="162"/>
    </location>
</feature>